<dbReference type="PROSITE" id="PS51462">
    <property type="entry name" value="NUDIX"/>
    <property type="match status" value="1"/>
</dbReference>
<keyword evidence="6" id="KW-1185">Reference proteome</keyword>
<dbReference type="InterPro" id="IPR000086">
    <property type="entry name" value="NUDIX_hydrolase_dom"/>
</dbReference>
<protein>
    <submittedName>
        <fullName evidence="5">NUDIX hydrolase</fullName>
    </submittedName>
</protein>
<comment type="similarity">
    <text evidence="1 3">Belongs to the Nudix hydrolase family.</text>
</comment>
<dbReference type="Gene3D" id="3.40.50.1240">
    <property type="entry name" value="Phosphoglycerate mutase-like"/>
    <property type="match status" value="1"/>
</dbReference>
<accession>A0A399JCT3</accession>
<organism evidence="5 6">
    <name type="scientific">Galactobacter valiniphilus</name>
    <dbReference type="NCBI Taxonomy" id="2676122"/>
    <lineage>
        <taxon>Bacteria</taxon>
        <taxon>Bacillati</taxon>
        <taxon>Actinomycetota</taxon>
        <taxon>Actinomycetes</taxon>
        <taxon>Micrococcales</taxon>
        <taxon>Micrococcaceae</taxon>
        <taxon>Galactobacter</taxon>
    </lineage>
</organism>
<sequence length="325" mass="35375">MSTDAVLPVRSCDEPELAKVTFAVVAGGALPWRRRKGRLEVLVIHRPKYDDYSFPKGKLDLGESVAECAVREVREEVGLRISLGIPLPAVSYEVAKGTKVVFYWAAKVSSEAVADGGEVDSLEWLSVADARALLSNAVDRVPLDALEEAFAAGRLDTVPLVLARHAKAKPRAGWTREEGERPLATSGKRQASALAAMLMAWRPERVVSSPWLRCLQTVRPYAALRELQIRTAPALTEHAAARQPAKAAKVLEKQLGKAKATLVCTHRPVLPVLLSVLRSRSTAGAAVALPTRDPYLRPGAVIVVQRPLDRSDKIVSVEIHEPFDD</sequence>
<evidence type="ECO:0000256" key="1">
    <source>
        <dbReference type="ARBA" id="ARBA00005582"/>
    </source>
</evidence>
<evidence type="ECO:0000256" key="3">
    <source>
        <dbReference type="RuleBase" id="RU003476"/>
    </source>
</evidence>
<name>A0A399JCT3_9MICC</name>
<dbReference type="SUPFAM" id="SSF55811">
    <property type="entry name" value="Nudix"/>
    <property type="match status" value="1"/>
</dbReference>
<dbReference type="InterPro" id="IPR029033">
    <property type="entry name" value="His_PPase_superfam"/>
</dbReference>
<dbReference type="InterPro" id="IPR015797">
    <property type="entry name" value="NUDIX_hydrolase-like_dom_sf"/>
</dbReference>
<dbReference type="PRINTS" id="PR00502">
    <property type="entry name" value="NUDIXFAMILY"/>
</dbReference>
<dbReference type="RefSeq" id="WP_119423433.1">
    <property type="nucleotide sequence ID" value="NZ_QQXK01000003.1"/>
</dbReference>
<evidence type="ECO:0000313" key="6">
    <source>
        <dbReference type="Proteomes" id="UP000265419"/>
    </source>
</evidence>
<dbReference type="Pfam" id="PF00293">
    <property type="entry name" value="NUDIX"/>
    <property type="match status" value="1"/>
</dbReference>
<dbReference type="SUPFAM" id="SSF53254">
    <property type="entry name" value="Phosphoglycerate mutase-like"/>
    <property type="match status" value="1"/>
</dbReference>
<evidence type="ECO:0000313" key="5">
    <source>
        <dbReference type="EMBL" id="RII43363.1"/>
    </source>
</evidence>
<dbReference type="InterPro" id="IPR051325">
    <property type="entry name" value="Nudix_hydrolase_domain"/>
</dbReference>
<dbReference type="Gene3D" id="3.90.79.10">
    <property type="entry name" value="Nucleoside Triphosphate Pyrophosphohydrolase"/>
    <property type="match status" value="1"/>
</dbReference>
<dbReference type="PROSITE" id="PS00893">
    <property type="entry name" value="NUDIX_BOX"/>
    <property type="match status" value="1"/>
</dbReference>
<dbReference type="GO" id="GO:0006754">
    <property type="term" value="P:ATP biosynthetic process"/>
    <property type="evidence" value="ECO:0007669"/>
    <property type="project" value="TreeGrafter"/>
</dbReference>
<dbReference type="AlphaFoldDB" id="A0A399JCT3"/>
<dbReference type="InterPro" id="IPR020476">
    <property type="entry name" value="Nudix_hydrolase"/>
</dbReference>
<gene>
    <name evidence="5" type="ORF">DWB68_01800</name>
</gene>
<dbReference type="SMART" id="SM00855">
    <property type="entry name" value="PGAM"/>
    <property type="match status" value="1"/>
</dbReference>
<dbReference type="Pfam" id="PF00300">
    <property type="entry name" value="His_Phos_1"/>
    <property type="match status" value="1"/>
</dbReference>
<evidence type="ECO:0000256" key="2">
    <source>
        <dbReference type="ARBA" id="ARBA00022801"/>
    </source>
</evidence>
<dbReference type="EMBL" id="QQXK01000003">
    <property type="protein sequence ID" value="RII43363.1"/>
    <property type="molecule type" value="Genomic_DNA"/>
</dbReference>
<dbReference type="InterPro" id="IPR020084">
    <property type="entry name" value="NUDIX_hydrolase_CS"/>
</dbReference>
<comment type="caution">
    <text evidence="5">The sequence shown here is derived from an EMBL/GenBank/DDBJ whole genome shotgun (WGS) entry which is preliminary data.</text>
</comment>
<keyword evidence="2 3" id="KW-0378">Hydrolase</keyword>
<dbReference type="InterPro" id="IPR013078">
    <property type="entry name" value="His_Pase_superF_clade-1"/>
</dbReference>
<dbReference type="GO" id="GO:0004081">
    <property type="term" value="F:bis(5'-nucleosyl)-tetraphosphatase (asymmetrical) activity"/>
    <property type="evidence" value="ECO:0007669"/>
    <property type="project" value="TreeGrafter"/>
</dbReference>
<proteinExistence type="inferred from homology"/>
<dbReference type="PANTHER" id="PTHR21340:SF0">
    <property type="entry name" value="BIS(5'-NUCLEOSYL)-TETRAPHOSPHATASE [ASYMMETRICAL]"/>
    <property type="match status" value="1"/>
</dbReference>
<dbReference type="Proteomes" id="UP000265419">
    <property type="component" value="Unassembled WGS sequence"/>
</dbReference>
<dbReference type="GO" id="GO:0006167">
    <property type="term" value="P:AMP biosynthetic process"/>
    <property type="evidence" value="ECO:0007669"/>
    <property type="project" value="TreeGrafter"/>
</dbReference>
<reference evidence="5 6" key="1">
    <citation type="submission" date="2018-07" db="EMBL/GenBank/DDBJ databases">
        <title>Arthrobacter sp. nov., isolated from raw cow's milk with high bacterial count.</title>
        <authorList>
            <person name="Hahne J."/>
            <person name="Isele D."/>
            <person name="Lipski A."/>
        </authorList>
    </citation>
    <scope>NUCLEOTIDE SEQUENCE [LARGE SCALE GENOMIC DNA]</scope>
    <source>
        <strain evidence="5 6">JZ R-35</strain>
    </source>
</reference>
<dbReference type="PANTHER" id="PTHR21340">
    <property type="entry name" value="DIADENOSINE 5,5-P1,P4-TETRAPHOSPHATE PYROPHOSPHOHYDROLASE MUTT"/>
    <property type="match status" value="1"/>
</dbReference>
<evidence type="ECO:0000259" key="4">
    <source>
        <dbReference type="PROSITE" id="PS51462"/>
    </source>
</evidence>
<feature type="domain" description="Nudix hydrolase" evidence="4">
    <location>
        <begin position="22"/>
        <end position="147"/>
    </location>
</feature>
<dbReference type="CDD" id="cd03673">
    <property type="entry name" value="NUDIX_Ap6A_hydrolase"/>
    <property type="match status" value="1"/>
</dbReference>